<dbReference type="Proteomes" id="UP000271631">
    <property type="component" value="Unassembled WGS sequence"/>
</dbReference>
<comment type="caution">
    <text evidence="1">The sequence shown here is derived from an EMBL/GenBank/DDBJ whole genome shotgun (WGS) entry which is preliminary data.</text>
</comment>
<dbReference type="AlphaFoldDB" id="A0A3M6B7N3"/>
<evidence type="ECO:0000313" key="1">
    <source>
        <dbReference type="EMBL" id="RMV27367.1"/>
    </source>
</evidence>
<evidence type="ECO:0000313" key="2">
    <source>
        <dbReference type="Proteomes" id="UP000271631"/>
    </source>
</evidence>
<name>A0A3M6B7N3_PSEYM</name>
<proteinExistence type="predicted"/>
<dbReference type="EMBL" id="RBUQ01000371">
    <property type="protein sequence ID" value="RMV27367.1"/>
    <property type="molecule type" value="Genomic_DNA"/>
</dbReference>
<accession>A0A3M6B7N3</accession>
<organism evidence="1 2">
    <name type="scientific">Pseudomonas syringae pv. maculicola</name>
    <dbReference type="NCBI Taxonomy" id="59511"/>
    <lineage>
        <taxon>Bacteria</taxon>
        <taxon>Pseudomonadati</taxon>
        <taxon>Pseudomonadota</taxon>
        <taxon>Gammaproteobacteria</taxon>
        <taxon>Pseudomonadales</taxon>
        <taxon>Pseudomonadaceae</taxon>
        <taxon>Pseudomonas</taxon>
    </lineage>
</organism>
<reference evidence="1 2" key="1">
    <citation type="submission" date="2018-08" db="EMBL/GenBank/DDBJ databases">
        <title>Recombination of ecologically and evolutionarily significant loci maintains genetic cohesion in the Pseudomonas syringae species complex.</title>
        <authorList>
            <person name="Dillon M."/>
            <person name="Thakur S."/>
            <person name="Almeida R.N.D."/>
            <person name="Weir B.S."/>
            <person name="Guttman D.S."/>
        </authorList>
    </citation>
    <scope>NUCLEOTIDE SEQUENCE [LARGE SCALE GENOMIC DNA]</scope>
    <source>
        <strain evidence="1 2">ICMP 11281</strain>
    </source>
</reference>
<protein>
    <submittedName>
        <fullName evidence="1">Uncharacterized protein</fullName>
    </submittedName>
</protein>
<sequence length="285" mass="31810">MARGLVLKLSARNREGLWLFVSSLTPRPPAAHAYHCRLWPLLTNVRNTLSPLFSEALSVDIPELHKIDYTTRVDSLVETYAEIAEQAFACFLDEVNDPAAKDVYSAFDDPGGVMDQYERRRVSGIKTIVFAAMAIEAAAFEFSAMTLGDQIAKKLDKMDLEGKWMIATQLACGQSFPVNSPAMNGLNSLQIARNALVHHKSSPDDSEGRSVQKMMKRWADFEKDQVPNAFKTLVLLSLELDKLPNSIIGTLPYYGKDPFHDYPRHPGVKAVIERCRMIHSNVKGA</sequence>
<gene>
    <name evidence="1" type="ORF">ALP13_00962</name>
</gene>